<dbReference type="PANTHER" id="PTHR43673:SF10">
    <property type="entry name" value="NADH DEHYDROGENASE_NAD(P)H NITROREDUCTASE XCC3605-RELATED"/>
    <property type="match status" value="1"/>
</dbReference>
<name>A0A7G9GYH0_9FUSO</name>
<evidence type="ECO:0000313" key="5">
    <source>
        <dbReference type="Proteomes" id="UP000515913"/>
    </source>
</evidence>
<evidence type="ECO:0000313" key="4">
    <source>
        <dbReference type="EMBL" id="QNM15852.1"/>
    </source>
</evidence>
<dbReference type="Pfam" id="PF00881">
    <property type="entry name" value="Nitroreductase"/>
    <property type="match status" value="2"/>
</dbReference>
<dbReference type="Proteomes" id="UP000515913">
    <property type="component" value="Chromosome"/>
</dbReference>
<dbReference type="AlphaFoldDB" id="A0A7G9GYH0"/>
<evidence type="ECO:0000256" key="2">
    <source>
        <dbReference type="ARBA" id="ARBA00023002"/>
    </source>
</evidence>
<dbReference type="EMBL" id="CP060637">
    <property type="protein sequence ID" value="QNM15852.1"/>
    <property type="molecule type" value="Genomic_DNA"/>
</dbReference>
<dbReference type="Gene3D" id="3.40.109.10">
    <property type="entry name" value="NADH Oxidase"/>
    <property type="match status" value="1"/>
</dbReference>
<organism evidence="4 5">
    <name type="scientific">Fusobacterium hominis</name>
    <dbReference type="NCBI Taxonomy" id="2764326"/>
    <lineage>
        <taxon>Bacteria</taxon>
        <taxon>Fusobacteriati</taxon>
        <taxon>Fusobacteriota</taxon>
        <taxon>Fusobacteriia</taxon>
        <taxon>Fusobacteriales</taxon>
        <taxon>Fusobacteriaceae</taxon>
        <taxon>Fusobacterium</taxon>
    </lineage>
</organism>
<dbReference type="InterPro" id="IPR000415">
    <property type="entry name" value="Nitroreductase-like"/>
</dbReference>
<feature type="domain" description="Nitroreductase" evidence="3">
    <location>
        <begin position="5"/>
        <end position="57"/>
    </location>
</feature>
<dbReference type="CDD" id="cd02151">
    <property type="entry name" value="nitroreductase"/>
    <property type="match status" value="1"/>
</dbReference>
<keyword evidence="5" id="KW-1185">Reference proteome</keyword>
<gene>
    <name evidence="4" type="ORF">H9Q81_03160</name>
</gene>
<dbReference type="SUPFAM" id="SSF55469">
    <property type="entry name" value="FMN-dependent nitroreductase-like"/>
    <property type="match status" value="1"/>
</dbReference>
<dbReference type="InterPro" id="IPR029479">
    <property type="entry name" value="Nitroreductase"/>
</dbReference>
<keyword evidence="2" id="KW-0560">Oxidoreductase</keyword>
<evidence type="ECO:0000259" key="3">
    <source>
        <dbReference type="Pfam" id="PF00881"/>
    </source>
</evidence>
<dbReference type="RefSeq" id="WP_187423125.1">
    <property type="nucleotide sequence ID" value="NZ_CP060637.1"/>
</dbReference>
<protein>
    <submittedName>
        <fullName evidence="4">Nitroreductase family protein</fullName>
    </submittedName>
</protein>
<accession>A0A7G9GYH0</accession>
<dbReference type="PANTHER" id="PTHR43673">
    <property type="entry name" value="NAD(P)H NITROREDUCTASE YDGI-RELATED"/>
    <property type="match status" value="1"/>
</dbReference>
<proteinExistence type="inferred from homology"/>
<dbReference type="GO" id="GO:0016491">
    <property type="term" value="F:oxidoreductase activity"/>
    <property type="evidence" value="ECO:0007669"/>
    <property type="project" value="UniProtKB-KW"/>
</dbReference>
<feature type="domain" description="Nitroreductase" evidence="3">
    <location>
        <begin position="59"/>
        <end position="147"/>
    </location>
</feature>
<sequence>MDFMTRRSIRKYSQKQVEKDKIDDIIRVALTAPTGRNSRATHFIVVDNKEDIKELSQIREHGSQFVENAPLVIAVIGEKDKSTTILADCSIAAFAIQLKAHELGLGSCWVHVHDRKSPNGKPCEDVIKEKFNVPNNYTVMCLIAIGYPEETKPAHELKEEDYKRVCYNTYKEN</sequence>
<dbReference type="KEGG" id="fho:H9Q81_03160"/>
<comment type="similarity">
    <text evidence="1">Belongs to the nitroreductase family.</text>
</comment>
<reference evidence="4 5" key="1">
    <citation type="submission" date="2020-08" db="EMBL/GenBank/DDBJ databases">
        <authorList>
            <person name="Liu C."/>
            <person name="Sun Q."/>
        </authorList>
    </citation>
    <scope>NUCLEOTIDE SEQUENCE [LARGE SCALE GENOMIC DNA]</scope>
    <source>
        <strain evidence="4 5">NSJ-57</strain>
    </source>
</reference>
<evidence type="ECO:0000256" key="1">
    <source>
        <dbReference type="ARBA" id="ARBA00007118"/>
    </source>
</evidence>